<dbReference type="PhylomeDB" id="O62031"/>
<dbReference type="SUPFAM" id="SSF57716">
    <property type="entry name" value="Glucocorticoid receptor-like (DNA-binding domain)"/>
    <property type="match status" value="1"/>
</dbReference>
<dbReference type="Bgee" id="WBGene00003640">
    <property type="expression patterns" value="Expressed in pharyngeal muscle cell (C elegans) and 3 other cell types or tissues"/>
</dbReference>
<dbReference type="InterPro" id="IPR035500">
    <property type="entry name" value="NHR-like_dom_sf"/>
</dbReference>
<dbReference type="PROSITE" id="PS51843">
    <property type="entry name" value="NR_LBD"/>
    <property type="match status" value="1"/>
</dbReference>
<dbReference type="GO" id="GO:0003700">
    <property type="term" value="F:DNA-binding transcription factor activity"/>
    <property type="evidence" value="ECO:0007669"/>
    <property type="project" value="InterPro"/>
</dbReference>
<feature type="domain" description="NR LBD" evidence="11">
    <location>
        <begin position="106"/>
        <end position="359"/>
    </location>
</feature>
<organism evidence="12 13">
    <name type="scientific">Caenorhabditis elegans</name>
    <dbReference type="NCBI Taxonomy" id="6239"/>
    <lineage>
        <taxon>Eukaryota</taxon>
        <taxon>Metazoa</taxon>
        <taxon>Ecdysozoa</taxon>
        <taxon>Nematoda</taxon>
        <taxon>Chromadorea</taxon>
        <taxon>Rhabditida</taxon>
        <taxon>Rhabditina</taxon>
        <taxon>Rhabditomorpha</taxon>
        <taxon>Rhabditoidea</taxon>
        <taxon>Rhabditidae</taxon>
        <taxon>Peloderinae</taxon>
        <taxon>Caenorhabditis</taxon>
    </lineage>
</organism>
<accession>O62031</accession>
<dbReference type="SUPFAM" id="SSF48508">
    <property type="entry name" value="Nuclear receptor ligand-binding domain"/>
    <property type="match status" value="1"/>
</dbReference>
<dbReference type="UCSC" id="C06C6.5a">
    <property type="organism name" value="c. elegans"/>
</dbReference>
<dbReference type="InParanoid" id="O62031"/>
<protein>
    <submittedName>
        <fullName evidence="12">Nuclear receptor domain-containing protein</fullName>
    </submittedName>
</protein>
<dbReference type="OrthoDB" id="5834053at2759"/>
<evidence type="ECO:0000313" key="12">
    <source>
        <dbReference type="EMBL" id="CAB07555.1"/>
    </source>
</evidence>
<dbReference type="PANTHER" id="PTHR46800">
    <property type="entry name" value="NUCLEAR HORMONE RECEPTOR FAMILY-RELATED-RELATED"/>
    <property type="match status" value="1"/>
</dbReference>
<keyword evidence="6" id="KW-0804">Transcription</keyword>
<dbReference type="GeneID" id="180067"/>
<gene>
    <name evidence="12 14" type="primary">nhr-50</name>
    <name evidence="14" type="ORF">C06C6.5</name>
    <name evidence="12" type="ORF">CELE_C06C6.5</name>
</gene>
<dbReference type="PROSITE" id="PS51030">
    <property type="entry name" value="NUCLEAR_REC_DBD_2"/>
    <property type="match status" value="1"/>
</dbReference>
<dbReference type="CTD" id="180067"/>
<evidence type="ECO:0000256" key="3">
    <source>
        <dbReference type="ARBA" id="ARBA00022833"/>
    </source>
</evidence>
<evidence type="ECO:0000256" key="5">
    <source>
        <dbReference type="ARBA" id="ARBA00023125"/>
    </source>
</evidence>
<keyword evidence="7 12" id="KW-0675">Receptor</keyword>
<dbReference type="GO" id="GO:0045087">
    <property type="term" value="P:innate immune response"/>
    <property type="evidence" value="ECO:0000318"/>
    <property type="project" value="GO_Central"/>
</dbReference>
<dbReference type="Gene3D" id="3.30.50.10">
    <property type="entry name" value="Erythroid Transcription Factor GATA-1, subunit A"/>
    <property type="match status" value="1"/>
</dbReference>
<sequence>MACQVCGCSDVEPHFGALSCRACAAFFRRYFHSKKVVGQCNCAVRFRNSHPCRECRIKKCLSIGMNPEKVQEKRERHPPKKNKPPSISEALTSSSSTPPSLPISQLPSRIIPRDCSSITLTAFNWQKCQPKRNYMTRTLDETNYYQLSCFKIEDCMMIWRIVEDLFPSLTWNLRKLDKEALLRNFLPKWSVLTAAIDMEVKVQRYSKVNNTEEFKRMIVDFFTYSMPEKFKMPPEDILKVFGPMIVYYVTKIILPIHEKGLDQPEFMALALIILFDGAYSNISVECSEMCRTIRNLIFRELKNYQTDKNFDEIQFADTVDTLNIVEKGEKKFYEELLICDMHNVHLHEDYRLLLNELNG</sequence>
<evidence type="ECO:0000256" key="7">
    <source>
        <dbReference type="ARBA" id="ARBA00023170"/>
    </source>
</evidence>
<evidence type="ECO:0000313" key="14">
    <source>
        <dbReference type="WormBase" id="C06C6.5a"/>
    </source>
</evidence>
<dbReference type="PIR" id="T19009">
    <property type="entry name" value="T19009"/>
</dbReference>
<dbReference type="InterPro" id="IPR001628">
    <property type="entry name" value="Znf_hrmn_rcpt"/>
</dbReference>
<dbReference type="PANTHER" id="PTHR46800:SF6">
    <property type="entry name" value="NUCLEAR HORMONE RECEPTOR FAMILY-RELATED"/>
    <property type="match status" value="1"/>
</dbReference>
<dbReference type="GO" id="GO:0008270">
    <property type="term" value="F:zinc ion binding"/>
    <property type="evidence" value="ECO:0007669"/>
    <property type="project" value="UniProtKB-KW"/>
</dbReference>
<proteinExistence type="predicted"/>
<evidence type="ECO:0000259" key="10">
    <source>
        <dbReference type="PROSITE" id="PS51030"/>
    </source>
</evidence>
<dbReference type="PRINTS" id="PR00047">
    <property type="entry name" value="STROIDFINGER"/>
</dbReference>
<dbReference type="GO" id="GO:0043565">
    <property type="term" value="F:sequence-specific DNA binding"/>
    <property type="evidence" value="ECO:0007669"/>
    <property type="project" value="InterPro"/>
</dbReference>
<dbReference type="SMART" id="SM00430">
    <property type="entry name" value="HOLI"/>
    <property type="match status" value="1"/>
</dbReference>
<keyword evidence="8" id="KW-0539">Nucleus</keyword>
<evidence type="ECO:0000259" key="11">
    <source>
        <dbReference type="PROSITE" id="PS51843"/>
    </source>
</evidence>
<dbReference type="Gene3D" id="1.10.565.10">
    <property type="entry name" value="Retinoid X Receptor"/>
    <property type="match status" value="1"/>
</dbReference>
<keyword evidence="3" id="KW-0862">Zinc</keyword>
<keyword evidence="13" id="KW-1185">Reference proteome</keyword>
<dbReference type="KEGG" id="cel:CELE_C06C6.5"/>
<evidence type="ECO:0000256" key="1">
    <source>
        <dbReference type="ARBA" id="ARBA00022723"/>
    </source>
</evidence>
<keyword evidence="1" id="KW-0479">Metal-binding</keyword>
<dbReference type="InterPro" id="IPR000536">
    <property type="entry name" value="Nucl_hrmn_rcpt_lig-bd"/>
</dbReference>
<dbReference type="OMA" id="VECSEMC"/>
<dbReference type="AlphaFoldDB" id="O62031"/>
<dbReference type="RefSeq" id="NP_507015.3">
    <property type="nucleotide sequence ID" value="NM_074614.6"/>
</dbReference>
<evidence type="ECO:0000256" key="4">
    <source>
        <dbReference type="ARBA" id="ARBA00023015"/>
    </source>
</evidence>
<feature type="domain" description="Nuclear receptor" evidence="10">
    <location>
        <begin position="1"/>
        <end position="72"/>
    </location>
</feature>
<keyword evidence="4" id="KW-0805">Transcription regulation</keyword>
<dbReference type="InterPro" id="IPR013088">
    <property type="entry name" value="Znf_NHR/GATA"/>
</dbReference>
<feature type="region of interest" description="Disordered" evidence="9">
    <location>
        <begin position="68"/>
        <end position="107"/>
    </location>
</feature>
<dbReference type="AGR" id="WB:WBGene00003640"/>
<evidence type="ECO:0000313" key="13">
    <source>
        <dbReference type="Proteomes" id="UP000001940"/>
    </source>
</evidence>
<dbReference type="SMART" id="SM00399">
    <property type="entry name" value="ZnF_C4"/>
    <property type="match status" value="1"/>
</dbReference>
<keyword evidence="2" id="KW-0863">Zinc-finger</keyword>
<evidence type="ECO:0000256" key="6">
    <source>
        <dbReference type="ARBA" id="ARBA00023163"/>
    </source>
</evidence>
<dbReference type="EMBL" id="BX284605">
    <property type="protein sequence ID" value="CAB07555.1"/>
    <property type="molecule type" value="Genomic_DNA"/>
</dbReference>
<dbReference type="STRING" id="6239.C06C6.5a.2"/>
<dbReference type="Pfam" id="PF00104">
    <property type="entry name" value="Hormone_recep"/>
    <property type="match status" value="1"/>
</dbReference>
<dbReference type="PaxDb" id="6239-C06C6.5a"/>
<evidence type="ECO:0000256" key="8">
    <source>
        <dbReference type="ARBA" id="ARBA00023242"/>
    </source>
</evidence>
<dbReference type="FunCoup" id="O62031">
    <property type="interactions" value="6"/>
</dbReference>
<dbReference type="Pfam" id="PF00105">
    <property type="entry name" value="zf-C4"/>
    <property type="match status" value="1"/>
</dbReference>
<reference evidence="12 13" key="1">
    <citation type="journal article" date="1998" name="Science">
        <title>Genome sequence of the nematode C. elegans: a platform for investigating biology.</title>
        <authorList>
            <consortium name="The C. elegans sequencing consortium"/>
            <person name="Sulson J.E."/>
            <person name="Waterston R."/>
        </authorList>
    </citation>
    <scope>NUCLEOTIDE SEQUENCE [LARGE SCALE GENOMIC DNA]</scope>
    <source>
        <strain evidence="12 13">Bristol N2</strain>
    </source>
</reference>
<dbReference type="Proteomes" id="UP000001940">
    <property type="component" value="Chromosome V"/>
</dbReference>
<keyword evidence="5" id="KW-0238">DNA-binding</keyword>
<dbReference type="eggNOG" id="KOG3575">
    <property type="taxonomic scope" value="Eukaryota"/>
</dbReference>
<dbReference type="SMR" id="O62031"/>
<dbReference type="WormBase" id="C06C6.5a">
    <property type="protein sequence ID" value="CE15599"/>
    <property type="gene ID" value="WBGene00003640"/>
    <property type="gene designation" value="nhr-50"/>
</dbReference>
<evidence type="ECO:0000256" key="2">
    <source>
        <dbReference type="ARBA" id="ARBA00022771"/>
    </source>
</evidence>
<dbReference type="InterPro" id="IPR042936">
    <property type="entry name" value="Nhr-150"/>
</dbReference>
<name>O62031_CAEEL</name>
<dbReference type="HOGENOM" id="CLU_007368_1_0_1"/>
<evidence type="ECO:0000256" key="9">
    <source>
        <dbReference type="SAM" id="MobiDB-lite"/>
    </source>
</evidence>
<feature type="compositionally biased region" description="Low complexity" evidence="9">
    <location>
        <begin position="84"/>
        <end position="107"/>
    </location>
</feature>